<proteinExistence type="predicted"/>
<reference evidence="2 3" key="1">
    <citation type="journal article" date="2022" name="Allergy">
        <title>Genome assembly and annotation of Periplaneta americana reveal a comprehensive cockroach allergen profile.</title>
        <authorList>
            <person name="Wang L."/>
            <person name="Xiong Q."/>
            <person name="Saelim N."/>
            <person name="Wang L."/>
            <person name="Nong W."/>
            <person name="Wan A.T."/>
            <person name="Shi M."/>
            <person name="Liu X."/>
            <person name="Cao Q."/>
            <person name="Hui J.H.L."/>
            <person name="Sookrung N."/>
            <person name="Leung T.F."/>
            <person name="Tungtrongchitr A."/>
            <person name="Tsui S.K.W."/>
        </authorList>
    </citation>
    <scope>NUCLEOTIDE SEQUENCE [LARGE SCALE GENOMIC DNA]</scope>
    <source>
        <strain evidence="2">PWHHKU_190912</strain>
    </source>
</reference>
<evidence type="ECO:0000313" key="2">
    <source>
        <dbReference type="EMBL" id="KAJ4447662.1"/>
    </source>
</evidence>
<protein>
    <submittedName>
        <fullName evidence="2">Uncharacterized protein</fullName>
    </submittedName>
</protein>
<evidence type="ECO:0000313" key="3">
    <source>
        <dbReference type="Proteomes" id="UP001148838"/>
    </source>
</evidence>
<keyword evidence="3" id="KW-1185">Reference proteome</keyword>
<name>A0ABQ8TPK5_PERAM</name>
<dbReference type="InterPro" id="IPR036846">
    <property type="entry name" value="GM2-AP_sf"/>
</dbReference>
<keyword evidence="1" id="KW-0732">Signal</keyword>
<dbReference type="EMBL" id="JAJSOF020000005">
    <property type="protein sequence ID" value="KAJ4447662.1"/>
    <property type="molecule type" value="Genomic_DNA"/>
</dbReference>
<gene>
    <name evidence="2" type="ORF">ANN_09669</name>
</gene>
<comment type="caution">
    <text evidence="2">The sequence shown here is derived from an EMBL/GenBank/DDBJ whole genome shotgun (WGS) entry which is preliminary data.</text>
</comment>
<evidence type="ECO:0000256" key="1">
    <source>
        <dbReference type="ARBA" id="ARBA00022729"/>
    </source>
</evidence>
<sequence length="113" mass="13102">MVMSSEFFFSQVNYDIRKTGIMFPIRGENDMCEEMAKMSQYPQALKMMQEYNITASCPMQKTRMCVPENGRLNVTSLKDKFNFLSGQYTGKITFTCDCGKSCFDFDVKFKRGK</sequence>
<organism evidence="2 3">
    <name type="scientific">Periplaneta americana</name>
    <name type="common">American cockroach</name>
    <name type="synonym">Blatta americana</name>
    <dbReference type="NCBI Taxonomy" id="6978"/>
    <lineage>
        <taxon>Eukaryota</taxon>
        <taxon>Metazoa</taxon>
        <taxon>Ecdysozoa</taxon>
        <taxon>Arthropoda</taxon>
        <taxon>Hexapoda</taxon>
        <taxon>Insecta</taxon>
        <taxon>Pterygota</taxon>
        <taxon>Neoptera</taxon>
        <taxon>Polyneoptera</taxon>
        <taxon>Dictyoptera</taxon>
        <taxon>Blattodea</taxon>
        <taxon>Blattoidea</taxon>
        <taxon>Blattidae</taxon>
        <taxon>Blattinae</taxon>
        <taxon>Periplaneta</taxon>
    </lineage>
</organism>
<dbReference type="Gene3D" id="2.70.220.10">
    <property type="entry name" value="Ganglioside GM2 activator"/>
    <property type="match status" value="1"/>
</dbReference>
<dbReference type="Proteomes" id="UP001148838">
    <property type="component" value="Unassembled WGS sequence"/>
</dbReference>
<accession>A0ABQ8TPK5</accession>